<dbReference type="InterPro" id="IPR036188">
    <property type="entry name" value="FAD/NAD-bd_sf"/>
</dbReference>
<dbReference type="InterPro" id="IPR016156">
    <property type="entry name" value="FAD/NAD-linked_Rdtase_dimer_sf"/>
</dbReference>
<dbReference type="PANTHER" id="PTHR43557">
    <property type="entry name" value="APOPTOSIS-INDUCING FACTOR 1"/>
    <property type="match status" value="1"/>
</dbReference>
<gene>
    <name evidence="7" type="ORF">CKY02_14375</name>
</gene>
<dbReference type="RefSeq" id="WP_112895832.1">
    <property type="nucleotide sequence ID" value="NZ_CAWNYH010000026.1"/>
</dbReference>
<feature type="domain" description="FAD/NAD(P)-binding" evidence="5">
    <location>
        <begin position="6"/>
        <end position="301"/>
    </location>
</feature>
<dbReference type="GO" id="GO:0005737">
    <property type="term" value="C:cytoplasm"/>
    <property type="evidence" value="ECO:0007669"/>
    <property type="project" value="TreeGrafter"/>
</dbReference>
<evidence type="ECO:0000256" key="3">
    <source>
        <dbReference type="ARBA" id="ARBA00022827"/>
    </source>
</evidence>
<dbReference type="PRINTS" id="PR00368">
    <property type="entry name" value="FADPNR"/>
</dbReference>
<dbReference type="GO" id="GO:0051213">
    <property type="term" value="F:dioxygenase activity"/>
    <property type="evidence" value="ECO:0007669"/>
    <property type="project" value="UniProtKB-KW"/>
</dbReference>
<dbReference type="InterPro" id="IPR028202">
    <property type="entry name" value="Reductase_C"/>
</dbReference>
<feature type="domain" description="Reductase C-terminal" evidence="6">
    <location>
        <begin position="320"/>
        <end position="387"/>
    </location>
</feature>
<dbReference type="Proteomes" id="UP000250919">
    <property type="component" value="Unassembled WGS sequence"/>
</dbReference>
<keyword evidence="2" id="KW-0285">Flavoprotein</keyword>
<keyword evidence="3" id="KW-0274">FAD</keyword>
<comment type="caution">
    <text evidence="7">The sequence shown here is derived from an EMBL/GenBank/DDBJ whole genome shotgun (WGS) entry which is preliminary data.</text>
</comment>
<organism evidence="7 8">
    <name type="scientific">Photorhabdus bodei</name>
    <dbReference type="NCBI Taxonomy" id="2029681"/>
    <lineage>
        <taxon>Bacteria</taxon>
        <taxon>Pseudomonadati</taxon>
        <taxon>Pseudomonadota</taxon>
        <taxon>Gammaproteobacteria</taxon>
        <taxon>Enterobacterales</taxon>
        <taxon>Morganellaceae</taxon>
        <taxon>Photorhabdus</taxon>
    </lineage>
</organism>
<protein>
    <submittedName>
        <fullName evidence="7">3-phenylpropionate dioxygenase</fullName>
    </submittedName>
</protein>
<dbReference type="AlphaFoldDB" id="A0A329X1R8"/>
<dbReference type="NCBIfam" id="NF042949">
    <property type="entry name" value="3PPDioc_HcaD"/>
    <property type="match status" value="1"/>
</dbReference>
<accession>A0A329X1R8</accession>
<evidence type="ECO:0000256" key="1">
    <source>
        <dbReference type="ARBA" id="ARBA00001974"/>
    </source>
</evidence>
<dbReference type="PRINTS" id="PR00411">
    <property type="entry name" value="PNDRDTASEI"/>
</dbReference>
<reference evidence="7 8" key="1">
    <citation type="journal article" date="2018" name="Int. J. Syst. Evol. Microbiol.">
        <title>Whole-genome-based revisit of Photorhabdus phylogeny: proposal for the elevation of most Photorhabdus subspecies to the species level and description of one novel species Photorhabdus bodei sp. nov., and one novel subspecies Photorhabdus laumondii subsp. clarkei subsp. nov.</title>
        <authorList>
            <person name="Machado R.A.R."/>
            <person name="Wuthrich D."/>
            <person name="Kuhnert P."/>
            <person name="Arce C.C.M."/>
            <person name="Thonen L."/>
            <person name="Ruiz C."/>
            <person name="Zhang X."/>
            <person name="Robert C.A.M."/>
            <person name="Karimi J."/>
            <person name="Kamali S."/>
            <person name="Ma J."/>
            <person name="Bruggmann R."/>
            <person name="Erb M."/>
        </authorList>
    </citation>
    <scope>NUCLEOTIDE SEQUENCE [LARGE SCALE GENOMIC DNA]</scope>
    <source>
        <strain evidence="7 8">LJ24-63</strain>
    </source>
</reference>
<comment type="cofactor">
    <cofactor evidence="1">
        <name>FAD</name>
        <dbReference type="ChEBI" id="CHEBI:57692"/>
    </cofactor>
</comment>
<dbReference type="Pfam" id="PF14759">
    <property type="entry name" value="Reductase_C"/>
    <property type="match status" value="1"/>
</dbReference>
<dbReference type="InterPro" id="IPR053382">
    <property type="entry name" value="Ring-hydroxylating_dioxygenase"/>
</dbReference>
<proteinExistence type="predicted"/>
<evidence type="ECO:0000256" key="4">
    <source>
        <dbReference type="ARBA" id="ARBA00023002"/>
    </source>
</evidence>
<dbReference type="GO" id="GO:0016651">
    <property type="term" value="F:oxidoreductase activity, acting on NAD(P)H"/>
    <property type="evidence" value="ECO:0007669"/>
    <property type="project" value="TreeGrafter"/>
</dbReference>
<evidence type="ECO:0000259" key="6">
    <source>
        <dbReference type="Pfam" id="PF14759"/>
    </source>
</evidence>
<dbReference type="PANTHER" id="PTHR43557:SF2">
    <property type="entry name" value="RIESKE DOMAIN-CONTAINING PROTEIN-RELATED"/>
    <property type="match status" value="1"/>
</dbReference>
<keyword evidence="4" id="KW-0560">Oxidoreductase</keyword>
<name>A0A329X1R8_9GAMM</name>
<sequence length="394" mass="43485">MRNQTFVIVGAGQAGAMAAATLRQQQFDGDIILIGKEYHAPYERPILSKEYLINPDEAPKYLFSEDFYLKNQIDLRIGQSVSRIVPSKHCVVLENGGELRYDKLLLAVGARARRFPLLDQLGENVYTLRTLDDAQRLRQAVKKDKRILIVGGGVIGLELAATSCELGANVTVIEQADNIMGRCAPPLLQDYLLNRHQENGVQFFLDANIVSAQKQGSELVLILNTGEKVIGDIIIYGIGAEFRDQLAADAGLVTNGGIVIDNRCQTSEPDIFAAGDVCLQREPLTGDLQRRETWENANRQATIAAHAMMGLEPPQPGAPWFWTDQWGINIQMVGNMQAEEWHVQGDLQSDKAILFGTENEILVGAVAINQGREMRNLRKLLANPAQVVSGVEWA</sequence>
<dbReference type="Pfam" id="PF07992">
    <property type="entry name" value="Pyr_redox_2"/>
    <property type="match status" value="1"/>
</dbReference>
<dbReference type="SUPFAM" id="SSF55424">
    <property type="entry name" value="FAD/NAD-linked reductases, dimerisation (C-terminal) domain"/>
    <property type="match status" value="1"/>
</dbReference>
<evidence type="ECO:0000313" key="7">
    <source>
        <dbReference type="EMBL" id="RAX10884.1"/>
    </source>
</evidence>
<dbReference type="EMBL" id="NSCM01000026">
    <property type="protein sequence ID" value="RAX10884.1"/>
    <property type="molecule type" value="Genomic_DNA"/>
</dbReference>
<dbReference type="GeneID" id="88807029"/>
<dbReference type="SUPFAM" id="SSF51905">
    <property type="entry name" value="FAD/NAD(P)-binding domain"/>
    <property type="match status" value="2"/>
</dbReference>
<dbReference type="NCBIfam" id="NF007286">
    <property type="entry name" value="PRK09754.1"/>
    <property type="match status" value="1"/>
</dbReference>
<keyword evidence="7" id="KW-0223">Dioxygenase</keyword>
<dbReference type="Gene3D" id="3.50.50.60">
    <property type="entry name" value="FAD/NAD(P)-binding domain"/>
    <property type="match status" value="2"/>
</dbReference>
<evidence type="ECO:0000313" key="8">
    <source>
        <dbReference type="Proteomes" id="UP000250919"/>
    </source>
</evidence>
<evidence type="ECO:0000256" key="2">
    <source>
        <dbReference type="ARBA" id="ARBA00022630"/>
    </source>
</evidence>
<dbReference type="InterPro" id="IPR050446">
    <property type="entry name" value="FAD-oxidoreductase/Apoptosis"/>
</dbReference>
<dbReference type="Gene3D" id="3.30.390.30">
    <property type="match status" value="1"/>
</dbReference>
<dbReference type="InterPro" id="IPR023753">
    <property type="entry name" value="FAD/NAD-binding_dom"/>
</dbReference>
<evidence type="ECO:0000259" key="5">
    <source>
        <dbReference type="Pfam" id="PF07992"/>
    </source>
</evidence>